<dbReference type="SMR" id="A0A1J6KCP2"/>
<sequence length="371" mass="42356">MHFFAAMAYSLESSKELESSISLQEITKEPVASIPNRYLCIDEEPSLLSEASLAPAIPTIDSKALVMEQTRGSELEKLHLTCKEWGIFQLVNHEVSSSIMEKLKYEIEKFYRLPLEEKMRYKVRPGDFEGYGQTAILHSQDQKGFDWADRFYMITNPLQRRKPHLLPQLPPSLRETLEVYLSELQKLAKVLLWSIADTLKIAREEVDKMFNDEDAMQSVRMTYYPPCPKPELVMGFRPHSDATAITILHQVNGVDGFQVKKDGVWIPVHFLPNAFVVNLGDILEISSNGLYKSIEHSATVNSSIERISIAMFFNPKFEAEVGPAASLVNQDNPPAFKTVKMEKLVKDYFSRKQDGKSFLEHLRISKGKRPQ</sequence>
<dbReference type="GO" id="GO:0002238">
    <property type="term" value="P:response to molecule of fungal origin"/>
    <property type="evidence" value="ECO:0007669"/>
    <property type="project" value="UniProtKB-ARBA"/>
</dbReference>
<dbReference type="GO" id="GO:0031418">
    <property type="term" value="F:L-ascorbic acid binding"/>
    <property type="evidence" value="ECO:0007669"/>
    <property type="project" value="UniProtKB-KW"/>
</dbReference>
<accession>A0A1J6KCP2</accession>
<dbReference type="InterPro" id="IPR026992">
    <property type="entry name" value="DIOX_N"/>
</dbReference>
<evidence type="ECO:0000256" key="1">
    <source>
        <dbReference type="ARBA" id="ARBA00008056"/>
    </source>
</evidence>
<dbReference type="PROSITE" id="PS51471">
    <property type="entry name" value="FE2OG_OXY"/>
    <property type="match status" value="1"/>
</dbReference>
<dbReference type="Proteomes" id="UP000187609">
    <property type="component" value="Unassembled WGS sequence"/>
</dbReference>
<dbReference type="KEGG" id="nau:109221127"/>
<dbReference type="GO" id="GO:0016706">
    <property type="term" value="F:2-oxoglutarate-dependent dioxygenase activity"/>
    <property type="evidence" value="ECO:0007669"/>
    <property type="project" value="UniProtKB-ARBA"/>
</dbReference>
<keyword evidence="5 6" id="KW-0408">Iron</keyword>
<dbReference type="Pfam" id="PF03171">
    <property type="entry name" value="2OG-FeII_Oxy"/>
    <property type="match status" value="1"/>
</dbReference>
<gene>
    <name evidence="8" type="primary">SRG1_12</name>
    <name evidence="8" type="ORF">A4A49_40899</name>
</gene>
<keyword evidence="4 6" id="KW-0560">Oxidoreductase</keyword>
<evidence type="ECO:0000256" key="4">
    <source>
        <dbReference type="ARBA" id="ARBA00023002"/>
    </source>
</evidence>
<dbReference type="PANTHER" id="PTHR47991">
    <property type="entry name" value="OXOGLUTARATE/IRON-DEPENDENT DIOXYGENASE"/>
    <property type="match status" value="1"/>
</dbReference>
<evidence type="ECO:0000256" key="2">
    <source>
        <dbReference type="ARBA" id="ARBA00022723"/>
    </source>
</evidence>
<protein>
    <submittedName>
        <fullName evidence="8">Protein srg1</fullName>
    </submittedName>
</protein>
<comment type="caution">
    <text evidence="8">The sequence shown here is derived from an EMBL/GenBank/DDBJ whole genome shotgun (WGS) entry which is preliminary data.</text>
</comment>
<evidence type="ECO:0000259" key="7">
    <source>
        <dbReference type="PROSITE" id="PS51471"/>
    </source>
</evidence>
<feature type="domain" description="Fe2OG dioxygenase" evidence="7">
    <location>
        <begin position="212"/>
        <end position="315"/>
    </location>
</feature>
<dbReference type="OrthoDB" id="288590at2759"/>
<evidence type="ECO:0000313" key="8">
    <source>
        <dbReference type="EMBL" id="OIT19703.1"/>
    </source>
</evidence>
<dbReference type="GO" id="GO:0009805">
    <property type="term" value="P:coumarin biosynthetic process"/>
    <property type="evidence" value="ECO:0007669"/>
    <property type="project" value="UniProtKB-ARBA"/>
</dbReference>
<dbReference type="InterPro" id="IPR027443">
    <property type="entry name" value="IPNS-like_sf"/>
</dbReference>
<dbReference type="SUPFAM" id="SSF51197">
    <property type="entry name" value="Clavaminate synthase-like"/>
    <property type="match status" value="1"/>
</dbReference>
<dbReference type="STRING" id="49451.A0A1J6KCP2"/>
<organism evidence="8 9">
    <name type="scientific">Nicotiana attenuata</name>
    <name type="common">Coyote tobacco</name>
    <dbReference type="NCBI Taxonomy" id="49451"/>
    <lineage>
        <taxon>Eukaryota</taxon>
        <taxon>Viridiplantae</taxon>
        <taxon>Streptophyta</taxon>
        <taxon>Embryophyta</taxon>
        <taxon>Tracheophyta</taxon>
        <taxon>Spermatophyta</taxon>
        <taxon>Magnoliopsida</taxon>
        <taxon>eudicotyledons</taxon>
        <taxon>Gunneridae</taxon>
        <taxon>Pentapetalae</taxon>
        <taxon>asterids</taxon>
        <taxon>lamiids</taxon>
        <taxon>Solanales</taxon>
        <taxon>Solanaceae</taxon>
        <taxon>Nicotianoideae</taxon>
        <taxon>Nicotianeae</taxon>
        <taxon>Nicotiana</taxon>
    </lineage>
</organism>
<keyword evidence="3" id="KW-0847">Vitamin C</keyword>
<comment type="similarity">
    <text evidence="1 6">Belongs to the iron/ascorbate-dependent oxidoreductase family.</text>
</comment>
<dbReference type="AlphaFoldDB" id="A0A1J6KCP2"/>
<dbReference type="FunFam" id="2.60.120.330:FF:000001">
    <property type="entry name" value="Protein SRG1"/>
    <property type="match status" value="1"/>
</dbReference>
<keyword evidence="2 6" id="KW-0479">Metal-binding</keyword>
<evidence type="ECO:0000256" key="3">
    <source>
        <dbReference type="ARBA" id="ARBA00022896"/>
    </source>
</evidence>
<dbReference type="Gramene" id="OIT19703">
    <property type="protein sequence ID" value="OIT19703"/>
    <property type="gene ID" value="A4A49_40899"/>
</dbReference>
<reference evidence="8" key="1">
    <citation type="submission" date="2016-11" db="EMBL/GenBank/DDBJ databases">
        <title>The genome of Nicotiana attenuata.</title>
        <authorList>
            <person name="Xu S."/>
            <person name="Brockmoeller T."/>
            <person name="Gaquerel E."/>
            <person name="Navarro A."/>
            <person name="Kuhl H."/>
            <person name="Gase K."/>
            <person name="Ling Z."/>
            <person name="Zhou W."/>
            <person name="Kreitzer C."/>
            <person name="Stanke M."/>
            <person name="Tang H."/>
            <person name="Lyons E."/>
            <person name="Pandey P."/>
            <person name="Pandey S.P."/>
            <person name="Timmermann B."/>
            <person name="Baldwin I.T."/>
        </authorList>
    </citation>
    <scope>NUCLEOTIDE SEQUENCE [LARGE SCALE GENOMIC DNA]</scope>
    <source>
        <strain evidence="8">UT</strain>
    </source>
</reference>
<evidence type="ECO:0000256" key="6">
    <source>
        <dbReference type="RuleBase" id="RU003682"/>
    </source>
</evidence>
<evidence type="ECO:0000256" key="5">
    <source>
        <dbReference type="ARBA" id="ARBA00023004"/>
    </source>
</evidence>
<name>A0A1J6KCP2_NICAT</name>
<dbReference type="InterPro" id="IPR044861">
    <property type="entry name" value="IPNS-like_FE2OG_OXY"/>
</dbReference>
<dbReference type="Gene3D" id="2.60.120.330">
    <property type="entry name" value="B-lactam Antibiotic, Isopenicillin N Synthase, Chain"/>
    <property type="match status" value="1"/>
</dbReference>
<keyword evidence="9" id="KW-1185">Reference proteome</keyword>
<dbReference type="InterPro" id="IPR050295">
    <property type="entry name" value="Plant_2OG-oxidoreductases"/>
</dbReference>
<dbReference type="OMA" id="CWFPVTI"/>
<dbReference type="GeneID" id="109221127"/>
<dbReference type="EMBL" id="MJEQ01006383">
    <property type="protein sequence ID" value="OIT19703.1"/>
    <property type="molecule type" value="Genomic_DNA"/>
</dbReference>
<dbReference type="GO" id="GO:0046872">
    <property type="term" value="F:metal ion binding"/>
    <property type="evidence" value="ECO:0007669"/>
    <property type="project" value="UniProtKB-KW"/>
</dbReference>
<dbReference type="Pfam" id="PF14226">
    <property type="entry name" value="DIOX_N"/>
    <property type="match status" value="1"/>
</dbReference>
<dbReference type="InterPro" id="IPR005123">
    <property type="entry name" value="Oxoglu/Fe-dep_dioxygenase_dom"/>
</dbReference>
<proteinExistence type="inferred from homology"/>
<evidence type="ECO:0000313" key="9">
    <source>
        <dbReference type="Proteomes" id="UP000187609"/>
    </source>
</evidence>